<feature type="domain" description="MYND-type" evidence="5">
    <location>
        <begin position="283"/>
        <end position="333"/>
    </location>
</feature>
<keyword evidence="2 4" id="KW-0863">Zinc-finger</keyword>
<evidence type="ECO:0000313" key="7">
    <source>
        <dbReference type="Proteomes" id="UP001054902"/>
    </source>
</evidence>
<dbReference type="PROSITE" id="PS50865">
    <property type="entry name" value="ZF_MYND_2"/>
    <property type="match status" value="1"/>
</dbReference>
<evidence type="ECO:0000259" key="5">
    <source>
        <dbReference type="PROSITE" id="PS50865"/>
    </source>
</evidence>
<gene>
    <name evidence="6" type="ORF">CTEN210_07590</name>
</gene>
<dbReference type="Proteomes" id="UP001054902">
    <property type="component" value="Unassembled WGS sequence"/>
</dbReference>
<dbReference type="InterPro" id="IPR002893">
    <property type="entry name" value="Znf_MYND"/>
</dbReference>
<dbReference type="EMBL" id="BLLK01000045">
    <property type="protein sequence ID" value="GFH51114.1"/>
    <property type="molecule type" value="Genomic_DNA"/>
</dbReference>
<keyword evidence="1" id="KW-0479">Metal-binding</keyword>
<dbReference type="Gene3D" id="6.10.140.2220">
    <property type="match status" value="1"/>
</dbReference>
<evidence type="ECO:0000256" key="3">
    <source>
        <dbReference type="ARBA" id="ARBA00022833"/>
    </source>
</evidence>
<evidence type="ECO:0000256" key="1">
    <source>
        <dbReference type="ARBA" id="ARBA00022723"/>
    </source>
</evidence>
<sequence>MGKKGKRGRGNKQARTADRLLYDNFYDELNQMLDDACDSDSAGLSSKAAIEYKEGIQFLESNQSKILQISKTPVQKQYLFHHYSALYANLLSLEYSRLCFGSVMEICKDFFSKCKKSEEKLIANSQFFPVIQLYYHTTMLLEGAPIADAVVTLIKQFDSDRVSNGKAKEMMLSAMKVFRSKKDYANALTVCKQMELLDDDKTPLLQTYLDQYVVEYSVKKDYVRPILLQGLREESGKKNEKDLSIDRRRFWILAQVYYIFYQVDKAIFFFERYLQTAYALDQCNTCCQRATESEVKLVCSGCRAACYCSLEHQRMTWKKYFGLGVQIGHEQLCPVMKAYRKWNTAAADGEDKAVRLRRRLDRECLYFLSHGIGLKDKRAQFEVKYLDSKGEVLYEFTADENDNERLDSWFRL</sequence>
<keyword evidence="3" id="KW-0862">Zinc</keyword>
<dbReference type="SUPFAM" id="SSF144232">
    <property type="entry name" value="HIT/MYND zinc finger-like"/>
    <property type="match status" value="1"/>
</dbReference>
<accession>A0AAD3CSR1</accession>
<dbReference type="GO" id="GO:0008270">
    <property type="term" value="F:zinc ion binding"/>
    <property type="evidence" value="ECO:0007669"/>
    <property type="project" value="UniProtKB-KW"/>
</dbReference>
<protein>
    <recommendedName>
        <fullName evidence="5">MYND-type domain-containing protein</fullName>
    </recommendedName>
</protein>
<name>A0AAD3CSR1_9STRA</name>
<dbReference type="AlphaFoldDB" id="A0AAD3CSR1"/>
<evidence type="ECO:0000256" key="4">
    <source>
        <dbReference type="PROSITE-ProRule" id="PRU00134"/>
    </source>
</evidence>
<reference evidence="6 7" key="1">
    <citation type="journal article" date="2021" name="Sci. Rep.">
        <title>The genome of the diatom Chaetoceros tenuissimus carries an ancient integrated fragment of an extant virus.</title>
        <authorList>
            <person name="Hongo Y."/>
            <person name="Kimura K."/>
            <person name="Takaki Y."/>
            <person name="Yoshida Y."/>
            <person name="Baba S."/>
            <person name="Kobayashi G."/>
            <person name="Nagasaki K."/>
            <person name="Hano T."/>
            <person name="Tomaru Y."/>
        </authorList>
    </citation>
    <scope>NUCLEOTIDE SEQUENCE [LARGE SCALE GENOMIC DNA]</scope>
    <source>
        <strain evidence="6 7">NIES-3715</strain>
    </source>
</reference>
<proteinExistence type="predicted"/>
<comment type="caution">
    <text evidence="6">The sequence shown here is derived from an EMBL/GenBank/DDBJ whole genome shotgun (WGS) entry which is preliminary data.</text>
</comment>
<evidence type="ECO:0000256" key="2">
    <source>
        <dbReference type="ARBA" id="ARBA00022771"/>
    </source>
</evidence>
<evidence type="ECO:0000313" key="6">
    <source>
        <dbReference type="EMBL" id="GFH51114.1"/>
    </source>
</evidence>
<keyword evidence="7" id="KW-1185">Reference proteome</keyword>
<organism evidence="6 7">
    <name type="scientific">Chaetoceros tenuissimus</name>
    <dbReference type="NCBI Taxonomy" id="426638"/>
    <lineage>
        <taxon>Eukaryota</taxon>
        <taxon>Sar</taxon>
        <taxon>Stramenopiles</taxon>
        <taxon>Ochrophyta</taxon>
        <taxon>Bacillariophyta</taxon>
        <taxon>Coscinodiscophyceae</taxon>
        <taxon>Chaetocerotophycidae</taxon>
        <taxon>Chaetocerotales</taxon>
        <taxon>Chaetocerotaceae</taxon>
        <taxon>Chaetoceros</taxon>
    </lineage>
</organism>